<feature type="transmembrane region" description="Helical" evidence="1">
    <location>
        <begin position="89"/>
        <end position="110"/>
    </location>
</feature>
<evidence type="ECO:0000313" key="3">
    <source>
        <dbReference type="Proteomes" id="UP000260351"/>
    </source>
</evidence>
<proteinExistence type="predicted"/>
<feature type="transmembrane region" description="Helical" evidence="1">
    <location>
        <begin position="141"/>
        <end position="162"/>
    </location>
</feature>
<dbReference type="AlphaFoldDB" id="A0A3E1KCR0"/>
<evidence type="ECO:0000313" key="2">
    <source>
        <dbReference type="EMBL" id="RFF32703.1"/>
    </source>
</evidence>
<protein>
    <submittedName>
        <fullName evidence="2">Uncharacterized protein</fullName>
    </submittedName>
</protein>
<organism evidence="2 3">
    <name type="scientific">Wenzhouxiangella sediminis</name>
    <dbReference type="NCBI Taxonomy" id="1792836"/>
    <lineage>
        <taxon>Bacteria</taxon>
        <taxon>Pseudomonadati</taxon>
        <taxon>Pseudomonadota</taxon>
        <taxon>Gammaproteobacteria</taxon>
        <taxon>Chromatiales</taxon>
        <taxon>Wenzhouxiangellaceae</taxon>
        <taxon>Wenzhouxiangella</taxon>
    </lineage>
</organism>
<name>A0A3E1KCR0_9GAMM</name>
<dbReference type="EMBL" id="QUZK01000004">
    <property type="protein sequence ID" value="RFF32703.1"/>
    <property type="molecule type" value="Genomic_DNA"/>
</dbReference>
<keyword evidence="3" id="KW-1185">Reference proteome</keyword>
<comment type="caution">
    <text evidence="2">The sequence shown here is derived from an EMBL/GenBank/DDBJ whole genome shotgun (WGS) entry which is preliminary data.</text>
</comment>
<accession>A0A3E1KCR0</accession>
<keyword evidence="1" id="KW-0472">Membrane</keyword>
<gene>
    <name evidence="2" type="ORF">DZC52_00850</name>
</gene>
<dbReference type="Proteomes" id="UP000260351">
    <property type="component" value="Unassembled WGS sequence"/>
</dbReference>
<evidence type="ECO:0000256" key="1">
    <source>
        <dbReference type="SAM" id="Phobius"/>
    </source>
</evidence>
<reference evidence="2 3" key="1">
    <citation type="submission" date="2018-08" db="EMBL/GenBank/DDBJ databases">
        <title>Wenzhouxiangella salilacus sp. nov., a novel bacterium isolated from a saline lake in Xinjiang Province, China.</title>
        <authorList>
            <person name="Han S."/>
        </authorList>
    </citation>
    <scope>NUCLEOTIDE SEQUENCE [LARGE SCALE GENOMIC DNA]</scope>
    <source>
        <strain evidence="2 3">XDB06</strain>
    </source>
</reference>
<sequence length="170" mass="18462">MLVVLLVLAIGLLTGALALLAGVEDPNERRGGLTAALRLLDRQWRIERLVYRHHRIFGLLMIAAGSFCLWQLTRAEMSAVLDGGSSASILLWALLLGQAFTLLVGLVVLLRPSLLKPLEAISNRWHDLDVSGQDRPSKGRWAAILLALVGLVVLLASTTLLMQQIAPVFG</sequence>
<feature type="transmembrane region" description="Helical" evidence="1">
    <location>
        <begin position="56"/>
        <end position="77"/>
    </location>
</feature>
<keyword evidence="1" id="KW-0812">Transmembrane</keyword>
<keyword evidence="1" id="KW-1133">Transmembrane helix</keyword>